<evidence type="ECO:0008006" key="3">
    <source>
        <dbReference type="Google" id="ProtNLM"/>
    </source>
</evidence>
<evidence type="ECO:0000313" key="2">
    <source>
        <dbReference type="EMBL" id="HGK23859.1"/>
    </source>
</evidence>
<comment type="caution">
    <text evidence="2">The sequence shown here is derived from an EMBL/GenBank/DDBJ whole genome shotgun (WGS) entry which is preliminary data.</text>
</comment>
<dbReference type="AlphaFoldDB" id="A0A7V3ZIY0"/>
<dbReference type="SUPFAM" id="SSF48537">
    <property type="entry name" value="Phospholipase C/P1 nuclease"/>
    <property type="match status" value="1"/>
</dbReference>
<dbReference type="RefSeq" id="WP_041723242.1">
    <property type="nucleotide sequence ID" value="NZ_VTFL01000006.1"/>
</dbReference>
<keyword evidence="1" id="KW-0812">Transmembrane</keyword>
<sequence length="245" mass="29076">MYKNTHKRITSEICNVLNISGELKEILLKSVIIPDEHRENILEFGKNKVYWRHENHHKVNKEKILDYLWKARICFLASDYKSAMRYLGIVLHYIQDICMCSGRLHNEREELLKNVSLKNKNPKVKELRTYSDFERLIYSITPKRSPTSVINSAYYYSLVITKNLLTKYPLPQDLINKYGEVKKEYEENKKISFGMMLIFTITSIIVKNLIPLAISFILLYLILYQPYKKLINLEKDINWFGENSE</sequence>
<keyword evidence="1" id="KW-1133">Transmembrane helix</keyword>
<proteinExistence type="predicted"/>
<evidence type="ECO:0000256" key="1">
    <source>
        <dbReference type="SAM" id="Phobius"/>
    </source>
</evidence>
<dbReference type="InterPro" id="IPR008947">
    <property type="entry name" value="PLipase_C/P1_nuclease_dom_sf"/>
</dbReference>
<name>A0A7V3ZIY0_DICTH</name>
<accession>A0A7V3ZIY0</accession>
<dbReference type="GO" id="GO:0016788">
    <property type="term" value="F:hydrolase activity, acting on ester bonds"/>
    <property type="evidence" value="ECO:0007669"/>
    <property type="project" value="InterPro"/>
</dbReference>
<keyword evidence="1" id="KW-0472">Membrane</keyword>
<dbReference type="Gene3D" id="1.10.575.10">
    <property type="entry name" value="P1 Nuclease"/>
    <property type="match status" value="1"/>
</dbReference>
<reference evidence="2" key="1">
    <citation type="journal article" date="2020" name="mSystems">
        <title>Genome- and Community-Level Interaction Insights into Carbon Utilization and Element Cycling Functions of Hydrothermarchaeota in Hydrothermal Sediment.</title>
        <authorList>
            <person name="Zhou Z."/>
            <person name="Liu Y."/>
            <person name="Xu W."/>
            <person name="Pan J."/>
            <person name="Luo Z.H."/>
            <person name="Li M."/>
        </authorList>
    </citation>
    <scope>NUCLEOTIDE SEQUENCE [LARGE SCALE GENOMIC DNA]</scope>
    <source>
        <strain evidence="2">SpSt-70</strain>
    </source>
</reference>
<dbReference type="EMBL" id="DTDV01000015">
    <property type="protein sequence ID" value="HGK23859.1"/>
    <property type="molecule type" value="Genomic_DNA"/>
</dbReference>
<organism evidence="2">
    <name type="scientific">Dictyoglomus thermophilum</name>
    <dbReference type="NCBI Taxonomy" id="14"/>
    <lineage>
        <taxon>Bacteria</taxon>
        <taxon>Pseudomonadati</taxon>
        <taxon>Dictyoglomota</taxon>
        <taxon>Dictyoglomia</taxon>
        <taxon>Dictyoglomales</taxon>
        <taxon>Dictyoglomaceae</taxon>
        <taxon>Dictyoglomus</taxon>
    </lineage>
</organism>
<gene>
    <name evidence="2" type="ORF">ENU78_05360</name>
</gene>
<protein>
    <recommendedName>
        <fullName evidence="3">Phospholipase C/D domain-containing protein</fullName>
    </recommendedName>
</protein>
<feature type="transmembrane region" description="Helical" evidence="1">
    <location>
        <begin position="197"/>
        <end position="223"/>
    </location>
</feature>